<evidence type="ECO:0000313" key="2">
    <source>
        <dbReference type="EMBL" id="SFB10344.1"/>
    </source>
</evidence>
<keyword evidence="1" id="KW-0472">Membrane</keyword>
<name>A0A1I0YAN0_9BACT</name>
<accession>A0A1I0YAN0</accession>
<keyword evidence="3" id="KW-1185">Reference proteome</keyword>
<dbReference type="OrthoDB" id="991963at2"/>
<dbReference type="RefSeq" id="WP_092895689.1">
    <property type="nucleotide sequence ID" value="NZ_FOKK01000004.1"/>
</dbReference>
<dbReference type="AlphaFoldDB" id="A0A1I0YAN0"/>
<sequence length="148" mass="16622">MMNRLLVSFLSVILGTFVVYGIMKLDSFIYSVKNPEYYDMLNNSAALAIPDLGLVLLFFIGVLPYQFIAIIPLQSLLKRVGFSILKSSFVIVGISTLIYSLGFTIIFRSPYLGVLDTIQTFGFGVFVFGVYFLINLSLQQVLLKRIPK</sequence>
<feature type="transmembrane region" description="Helical" evidence="1">
    <location>
        <begin position="45"/>
        <end position="71"/>
    </location>
</feature>
<dbReference type="Proteomes" id="UP000198790">
    <property type="component" value="Unassembled WGS sequence"/>
</dbReference>
<reference evidence="2 3" key="1">
    <citation type="submission" date="2016-10" db="EMBL/GenBank/DDBJ databases">
        <authorList>
            <person name="de Groot N.N."/>
        </authorList>
    </citation>
    <scope>NUCLEOTIDE SEQUENCE [LARGE SCALE GENOMIC DNA]</scope>
    <source>
        <strain evidence="2 3">DSM 23399</strain>
    </source>
</reference>
<evidence type="ECO:0000256" key="1">
    <source>
        <dbReference type="SAM" id="Phobius"/>
    </source>
</evidence>
<keyword evidence="1" id="KW-1133">Transmembrane helix</keyword>
<protein>
    <submittedName>
        <fullName evidence="2">Uncharacterized protein</fullName>
    </submittedName>
</protein>
<organism evidence="2 3">
    <name type="scientific">Algoriphagus aquimarinus</name>
    <dbReference type="NCBI Taxonomy" id="237018"/>
    <lineage>
        <taxon>Bacteria</taxon>
        <taxon>Pseudomonadati</taxon>
        <taxon>Bacteroidota</taxon>
        <taxon>Cytophagia</taxon>
        <taxon>Cytophagales</taxon>
        <taxon>Cyclobacteriaceae</taxon>
        <taxon>Algoriphagus</taxon>
    </lineage>
</organism>
<feature type="transmembrane region" description="Helical" evidence="1">
    <location>
        <begin position="83"/>
        <end position="106"/>
    </location>
</feature>
<gene>
    <name evidence="2" type="ORF">SAMN04489723_104213</name>
</gene>
<keyword evidence="1" id="KW-0812">Transmembrane</keyword>
<evidence type="ECO:0000313" key="3">
    <source>
        <dbReference type="Proteomes" id="UP000198790"/>
    </source>
</evidence>
<feature type="transmembrane region" description="Helical" evidence="1">
    <location>
        <begin position="118"/>
        <end position="138"/>
    </location>
</feature>
<dbReference type="EMBL" id="FOKK01000004">
    <property type="protein sequence ID" value="SFB10344.1"/>
    <property type="molecule type" value="Genomic_DNA"/>
</dbReference>
<dbReference type="STRING" id="237018.SAMN04489723_104213"/>
<proteinExistence type="predicted"/>